<dbReference type="SMART" id="SM00637">
    <property type="entry name" value="CBD_II"/>
    <property type="match status" value="1"/>
</dbReference>
<keyword evidence="8" id="KW-1185">Reference proteome</keyword>
<proteinExistence type="inferred from homology"/>
<dbReference type="PANTHER" id="PTHR22298">
    <property type="entry name" value="ENDO-1,4-BETA-GLUCANASE"/>
    <property type="match status" value="1"/>
</dbReference>
<comment type="similarity">
    <text evidence="1">Belongs to the glycosyl hydrolase 9 (cellulase E) family.</text>
</comment>
<dbReference type="CDD" id="cd02850">
    <property type="entry name" value="E_set_Cellulase_N"/>
    <property type="match status" value="1"/>
</dbReference>
<dbReference type="InterPro" id="IPR001919">
    <property type="entry name" value="CBD2"/>
</dbReference>
<dbReference type="Gene3D" id="2.60.120.260">
    <property type="entry name" value="Galactose-binding domain-like"/>
    <property type="match status" value="1"/>
</dbReference>
<dbReference type="SUPFAM" id="SSF48208">
    <property type="entry name" value="Six-hairpin glycosidases"/>
    <property type="match status" value="1"/>
</dbReference>
<dbReference type="SUPFAM" id="SSF49384">
    <property type="entry name" value="Carbohydrate-binding domain"/>
    <property type="match status" value="1"/>
</dbReference>
<keyword evidence="2" id="KW-0378">Hydrolase</keyword>
<dbReference type="InterPro" id="IPR012291">
    <property type="entry name" value="CBM2_carb-bd_dom_sf"/>
</dbReference>
<dbReference type="Pfam" id="PF00553">
    <property type="entry name" value="CBM_2"/>
    <property type="match status" value="1"/>
</dbReference>
<keyword evidence="4" id="KW-0326">Glycosidase</keyword>
<evidence type="ECO:0000256" key="3">
    <source>
        <dbReference type="ARBA" id="ARBA00023277"/>
    </source>
</evidence>
<gene>
    <name evidence="7" type="ORF">GCM10009681_56090</name>
</gene>
<dbReference type="Gene3D" id="1.50.10.10">
    <property type="match status" value="1"/>
</dbReference>
<dbReference type="Gene3D" id="2.60.40.290">
    <property type="match status" value="1"/>
</dbReference>
<feature type="domain" description="CBM2" evidence="6">
    <location>
        <begin position="742"/>
        <end position="847"/>
    </location>
</feature>
<keyword evidence="3" id="KW-0119">Carbohydrate metabolism</keyword>
<dbReference type="SUPFAM" id="SSF81296">
    <property type="entry name" value="E set domains"/>
    <property type="match status" value="1"/>
</dbReference>
<protein>
    <submittedName>
        <fullName evidence="7">Cellulase</fullName>
    </submittedName>
</protein>
<reference evidence="7 8" key="1">
    <citation type="journal article" date="2019" name="Int. J. Syst. Evol. Microbiol.">
        <title>The Global Catalogue of Microorganisms (GCM) 10K type strain sequencing project: providing services to taxonomists for standard genome sequencing and annotation.</title>
        <authorList>
            <consortium name="The Broad Institute Genomics Platform"/>
            <consortium name="The Broad Institute Genome Sequencing Center for Infectious Disease"/>
            <person name="Wu L."/>
            <person name="Ma J."/>
        </authorList>
    </citation>
    <scope>NUCLEOTIDE SEQUENCE [LARGE SCALE GENOMIC DNA]</scope>
    <source>
        <strain evidence="7 8">JCM 13249</strain>
    </source>
</reference>
<evidence type="ECO:0000256" key="1">
    <source>
        <dbReference type="ARBA" id="ARBA00007072"/>
    </source>
</evidence>
<dbReference type="InterPro" id="IPR008979">
    <property type="entry name" value="Galactose-bd-like_sf"/>
</dbReference>
<dbReference type="Pfam" id="PF00759">
    <property type="entry name" value="Glyco_hydro_9"/>
    <property type="match status" value="1"/>
</dbReference>
<dbReference type="Gene3D" id="2.60.40.10">
    <property type="entry name" value="Immunoglobulins"/>
    <property type="match status" value="1"/>
</dbReference>
<dbReference type="SUPFAM" id="SSF49785">
    <property type="entry name" value="Galactose-binding domain-like"/>
    <property type="match status" value="1"/>
</dbReference>
<dbReference type="InterPro" id="IPR008965">
    <property type="entry name" value="CBM2/CBM3_carb-bd_dom_sf"/>
</dbReference>
<sequence>MALTAAGVGVGVPAHADPVEQIPDGNFDDGVGEWWSTGNSPLSIVNGEACVPVPGGLVNPWDSIVGRDHLNLTAGEDYRLTFTAHSTVPLKPRILVQNATTYLESLGARPEEPIGATPTAYEFFFTAQETNPSGQFAFQLGGDDEDATFCFDNVSLVGGVVKPPYVPDTGPRVRVNQVGYLPHGPKNATLVTDRPAGIAFELRDAKGKVVHRGRSKPAGVDASSGVATHTISFSAYTKAGTGFTLVADGETSHPFDISPAAYDKLRADTLSAFYPQRSGIEIKDSVAPGYARPAGHVGVAPNKGDLSVACLPGTCDYALDVTGGWYDAGDFGKYVVNGGIAAYQLMSAFERTKTARSAQADKLGDGTVRLPERGNGVPDILDEARWELDFILKMQVPDGKPLAGMAHHKMHDESWAGYPMLPSAGDKTRYLHPPSTAATLNLAATAAQAARLYAPYDKAFATRALRAARKAYDAALANPALYAPGGGDAGGGPYDDTNVTDEFYWAAAELYLTTGEKRFADAVRASPLHAADVWVATGFDWQQRAQLARLELATVPNALPDRDRVRRSVVDGARRYLANVTASPWSLAYAPPGNAFDWGSNGLVLNNLQVIATAYDLTNDMKFRDAVLSGMDYLLGRNALNRSYITGYGEVDTHRQYHRWFANSIDDDLPPPPPGSIGGGPNSYASTWDSTAADKLAGCESRPQWCSIDDAQSYATNEIAINWMSTLAWAASFVADQDNGEAAPRANACHVHYTALPSGTGFVAAVEVRNTGPATLKGWELTFAFVGGQRVEAAQGARASQAGATVTLAGGDQLKPGKSLLIGLRGTSAGGANPAPELFRLNGSACS</sequence>
<dbReference type="InterPro" id="IPR014756">
    <property type="entry name" value="Ig_E-set"/>
</dbReference>
<dbReference type="InterPro" id="IPR001701">
    <property type="entry name" value="Glyco_hydro_9"/>
</dbReference>
<accession>A0ABN2L747</accession>
<keyword evidence="5" id="KW-0624">Polysaccharide degradation</keyword>
<dbReference type="PROSITE" id="PS51173">
    <property type="entry name" value="CBM2"/>
    <property type="match status" value="1"/>
</dbReference>
<dbReference type="InterPro" id="IPR012341">
    <property type="entry name" value="6hp_glycosidase-like_sf"/>
</dbReference>
<evidence type="ECO:0000259" key="6">
    <source>
        <dbReference type="PROSITE" id="PS51173"/>
    </source>
</evidence>
<organism evidence="7 8">
    <name type="scientific">Luedemannella helvata</name>
    <dbReference type="NCBI Taxonomy" id="349315"/>
    <lineage>
        <taxon>Bacteria</taxon>
        <taxon>Bacillati</taxon>
        <taxon>Actinomycetota</taxon>
        <taxon>Actinomycetes</taxon>
        <taxon>Micromonosporales</taxon>
        <taxon>Micromonosporaceae</taxon>
        <taxon>Luedemannella</taxon>
    </lineage>
</organism>
<comment type="caution">
    <text evidence="7">The sequence shown here is derived from an EMBL/GenBank/DDBJ whole genome shotgun (WGS) entry which is preliminary data.</text>
</comment>
<dbReference type="InterPro" id="IPR008928">
    <property type="entry name" value="6-hairpin_glycosidase_sf"/>
</dbReference>
<evidence type="ECO:0000256" key="5">
    <source>
        <dbReference type="ARBA" id="ARBA00023326"/>
    </source>
</evidence>
<evidence type="ECO:0000313" key="7">
    <source>
        <dbReference type="EMBL" id="GAA1777679.1"/>
    </source>
</evidence>
<dbReference type="InterPro" id="IPR013783">
    <property type="entry name" value="Ig-like_fold"/>
</dbReference>
<evidence type="ECO:0000313" key="8">
    <source>
        <dbReference type="Proteomes" id="UP001500655"/>
    </source>
</evidence>
<evidence type="ECO:0000256" key="4">
    <source>
        <dbReference type="ARBA" id="ARBA00023295"/>
    </source>
</evidence>
<dbReference type="Pfam" id="PF02927">
    <property type="entry name" value="CelD_N"/>
    <property type="match status" value="1"/>
</dbReference>
<dbReference type="EMBL" id="BAAALS010000056">
    <property type="protein sequence ID" value="GAA1777679.1"/>
    <property type="molecule type" value="Genomic_DNA"/>
</dbReference>
<dbReference type="Proteomes" id="UP001500655">
    <property type="component" value="Unassembled WGS sequence"/>
</dbReference>
<evidence type="ECO:0000256" key="2">
    <source>
        <dbReference type="ARBA" id="ARBA00022801"/>
    </source>
</evidence>
<dbReference type="Pfam" id="PF02018">
    <property type="entry name" value="CBM_4_9"/>
    <property type="match status" value="1"/>
</dbReference>
<dbReference type="InterPro" id="IPR003305">
    <property type="entry name" value="CenC_carb-bd"/>
</dbReference>
<name>A0ABN2L747_9ACTN</name>
<dbReference type="InterPro" id="IPR004197">
    <property type="entry name" value="Cellulase_Ig-like"/>
</dbReference>